<dbReference type="OMA" id="GRCKYIA"/>
<sequence>MLYKGLVTRSKSEFLYVWSKSLGGEATLDKRLVPPNEWLPSVGDWIVFSIKRGSSFVDDFIDIPNLLPTKLNEHGHVVVKTKISCRSNGASGCNLLAHSNDLGVIGIFQNFPNLDENYDYNVWVERIPHALSNLEHLYKTFWYIGEEPPEQIVKASLERFSSVHSLPSGYNASMKLSNSTFEDNCSDVTTYTTRNSFSSGDFDSSELQEHNQLRQRTNTQQSYFSKEQFFDFQSSTSAEGAEVEEKMNKCKTVIGLITSSFNGRAFVWSSVLGRGVISLYFDERISHGEWIKFIPSPVNDICLKGENELGRCKYIAKDWCVINPIYPTRPYRTIVSVQVRLFIPESYQHGSSNLWAEFFGTVYDSLGRIAEFGPLNNILGRCLLVRIMEMKSDCDTISNWVVHKVLQVFENKESLPSLKSLSFAADALRYMNENLRIRTAMKKVDWKLVNQVREPHLLSDDVLEHRH</sequence>
<dbReference type="EMBL" id="CAAKNF010000194">
    <property type="protein sequence ID" value="VIO95585.1"/>
    <property type="molecule type" value="Genomic_DNA"/>
</dbReference>
<evidence type="ECO:0000313" key="1">
    <source>
        <dbReference type="EMBL" id="CRZ26135.1"/>
    </source>
</evidence>
<evidence type="ECO:0000313" key="4">
    <source>
        <dbReference type="WBParaSite" id="Bm11113.1"/>
    </source>
</evidence>
<dbReference type="OrthoDB" id="5795091at2759"/>
<protein>
    <submittedName>
        <fullName evidence="1">Bm11113</fullName>
    </submittedName>
    <submittedName>
        <fullName evidence="2 4">Zinc finger, C2H2 type family protein</fullName>
    </submittedName>
</protein>
<reference evidence="4" key="4">
    <citation type="submission" date="2019-12" db="UniProtKB">
        <authorList>
            <consortium name="WormBaseParasite"/>
        </authorList>
    </citation>
    <scope>IDENTIFICATION</scope>
</reference>
<name>A0A0H5SBU4_BRUMA</name>
<accession>A0A0H5SBU4</accession>
<evidence type="ECO:0000313" key="2">
    <source>
        <dbReference type="EMBL" id="VIO95585.1"/>
    </source>
</evidence>
<dbReference type="WormBase" id="Bm11113">
    <property type="protein sequence ID" value="BM29265"/>
    <property type="gene ID" value="WBGene00231374"/>
</dbReference>
<dbReference type="KEGG" id="bmy:BM_BM11113"/>
<reference evidence="1" key="2">
    <citation type="submission" date="2012-12" db="EMBL/GenBank/DDBJ databases">
        <authorList>
            <person name="Gao Y.W."/>
            <person name="Fan S.T."/>
            <person name="Sun H.T."/>
            <person name="Wang Z."/>
            <person name="Gao X.L."/>
            <person name="Li Y.G."/>
            <person name="Wang T.C."/>
            <person name="Zhang K."/>
            <person name="Xu W.W."/>
            <person name="Yu Z.J."/>
            <person name="Xia X.Z."/>
        </authorList>
    </citation>
    <scope>NUCLEOTIDE SEQUENCE</scope>
    <source>
        <strain evidence="1">FR3</strain>
    </source>
</reference>
<dbReference type="AlphaFoldDB" id="A0A0H5SBU4"/>
<reference evidence="1 3" key="1">
    <citation type="journal article" date="2007" name="Science">
        <title>Draft genome of the filarial nematode parasite Brugia malayi.</title>
        <authorList>
            <person name="Ghedin E."/>
            <person name="Wang S."/>
            <person name="Spiro D."/>
            <person name="Caler E."/>
            <person name="Zhao Q."/>
            <person name="Crabtree J."/>
            <person name="Allen J.E."/>
            <person name="Delcher A.L."/>
            <person name="Guiliano D.B."/>
            <person name="Miranda-Saavedra D."/>
            <person name="Angiuoli S.V."/>
            <person name="Creasy T."/>
            <person name="Amedeo P."/>
            <person name="Haas B."/>
            <person name="El-Sayed N.M."/>
            <person name="Wortman J.R."/>
            <person name="Feldblyum T."/>
            <person name="Tallon L."/>
            <person name="Schatz M."/>
            <person name="Shumway M."/>
            <person name="Koo H."/>
            <person name="Salzberg S.L."/>
            <person name="Schobel S."/>
            <person name="Pertea M."/>
            <person name="Pop M."/>
            <person name="White O."/>
            <person name="Barton G.J."/>
            <person name="Carlow C.K."/>
            <person name="Crawford M.J."/>
            <person name="Daub J."/>
            <person name="Dimmic M.W."/>
            <person name="Estes C.F."/>
            <person name="Foster J.M."/>
            <person name="Ganatra M."/>
            <person name="Gregory W.F."/>
            <person name="Johnson N.M."/>
            <person name="Jin J."/>
            <person name="Komuniecki R."/>
            <person name="Korf I."/>
            <person name="Kumar S."/>
            <person name="Laney S."/>
            <person name="Li B.W."/>
            <person name="Li W."/>
            <person name="Lindblom T.H."/>
            <person name="Lustigman S."/>
            <person name="Ma D."/>
            <person name="Maina C.V."/>
            <person name="Martin D.M."/>
            <person name="McCarter J.P."/>
            <person name="McReynolds L."/>
            <person name="Mitreva M."/>
            <person name="Nutman T.B."/>
            <person name="Parkinson J."/>
            <person name="Peregrin-Alvarez J.M."/>
            <person name="Poole C."/>
            <person name="Ren Q."/>
            <person name="Saunders L."/>
            <person name="Sluder A.E."/>
            <person name="Smith K."/>
            <person name="Stanke M."/>
            <person name="Unnasch T.R."/>
            <person name="Ware J."/>
            <person name="Wei A.D."/>
            <person name="Weil G."/>
            <person name="Williams D.J."/>
            <person name="Zhang Y."/>
            <person name="Williams S.A."/>
            <person name="Fraser-Liggett C."/>
            <person name="Slatko B."/>
            <person name="Blaxter M.L."/>
            <person name="Scott A.L."/>
        </authorList>
    </citation>
    <scope>NUCLEOTIDE SEQUENCE</scope>
    <source>
        <strain evidence="1 3">FR3</strain>
    </source>
</reference>
<dbReference type="EMBL" id="LN857022">
    <property type="protein sequence ID" value="CRZ26135.1"/>
    <property type="molecule type" value="Genomic_DNA"/>
</dbReference>
<dbReference type="WBParaSite" id="Bm11113.1">
    <property type="protein sequence ID" value="Bm11113.1"/>
    <property type="gene ID" value="WBGene00231374"/>
</dbReference>
<accession>A0A4E9FF50</accession>
<organism evidence="1">
    <name type="scientific">Brugia malayi</name>
    <name type="common">Filarial nematode worm</name>
    <dbReference type="NCBI Taxonomy" id="6279"/>
    <lineage>
        <taxon>Eukaryota</taxon>
        <taxon>Metazoa</taxon>
        <taxon>Ecdysozoa</taxon>
        <taxon>Nematoda</taxon>
        <taxon>Chromadorea</taxon>
        <taxon>Rhabditida</taxon>
        <taxon>Spirurina</taxon>
        <taxon>Spiruromorpha</taxon>
        <taxon>Filarioidea</taxon>
        <taxon>Onchocercidae</taxon>
        <taxon>Brugia</taxon>
    </lineage>
</organism>
<dbReference type="Proteomes" id="UP000006672">
    <property type="component" value="Unassembled WGS sequence"/>
</dbReference>
<reference evidence="2" key="3">
    <citation type="submission" date="2019-04" db="EMBL/GenBank/DDBJ databases">
        <authorList>
            <person name="Howe K."/>
            <person name="Paulini M."/>
            <person name="Williams G."/>
        </authorList>
    </citation>
    <scope>NUCLEOTIDE SEQUENCE [LARGE SCALE GENOMIC DNA]</scope>
    <source>
        <strain evidence="2">FR3</strain>
    </source>
</reference>
<dbReference type="RefSeq" id="XP_001896106.2">
    <property type="nucleotide sequence ID" value="XM_001896071.2"/>
</dbReference>
<dbReference type="CTD" id="6099548"/>
<gene>
    <name evidence="1 4 5" type="ORF">Bm11113</name>
    <name evidence="2" type="ORF">BM_BM11113</name>
    <name evidence="1" type="ORF">BM_Bm11113</name>
</gene>
<evidence type="ECO:0000313" key="3">
    <source>
        <dbReference type="Proteomes" id="UP000006672"/>
    </source>
</evidence>
<dbReference type="GeneID" id="6099548"/>
<evidence type="ECO:0000313" key="5">
    <source>
        <dbReference type="WormBase" id="Bm11113"/>
    </source>
</evidence>
<keyword evidence="3" id="KW-1185">Reference proteome</keyword>
<proteinExistence type="predicted"/>